<evidence type="ECO:0000256" key="1">
    <source>
        <dbReference type="SAM" id="Phobius"/>
    </source>
</evidence>
<keyword evidence="1" id="KW-1133">Transmembrane helix</keyword>
<dbReference type="Proteomes" id="UP000229740">
    <property type="component" value="Unassembled WGS sequence"/>
</dbReference>
<dbReference type="InterPro" id="IPR036873">
    <property type="entry name" value="Rhodanese-like_dom_sf"/>
</dbReference>
<feature type="domain" description="Rhodanese" evidence="2">
    <location>
        <begin position="75"/>
        <end position="165"/>
    </location>
</feature>
<proteinExistence type="predicted"/>
<keyword evidence="1" id="KW-0812">Transmembrane</keyword>
<dbReference type="PANTHER" id="PTHR43031:SF1">
    <property type="entry name" value="PYRIDINE NUCLEOTIDE-DISULPHIDE OXIDOREDUCTASE"/>
    <property type="match status" value="1"/>
</dbReference>
<dbReference type="EMBL" id="PDPS01000033">
    <property type="protein sequence ID" value="PID56537.1"/>
    <property type="molecule type" value="Genomic_DNA"/>
</dbReference>
<evidence type="ECO:0000313" key="4">
    <source>
        <dbReference type="Proteomes" id="UP000229740"/>
    </source>
</evidence>
<protein>
    <submittedName>
        <fullName evidence="3">Sulfurtransferase</fullName>
    </submittedName>
</protein>
<dbReference type="SUPFAM" id="SSF52821">
    <property type="entry name" value="Rhodanese/Cell cycle control phosphatase"/>
    <property type="match status" value="1"/>
</dbReference>
<evidence type="ECO:0000313" key="3">
    <source>
        <dbReference type="EMBL" id="PID56537.1"/>
    </source>
</evidence>
<comment type="caution">
    <text evidence="3">The sequence shown here is derived from an EMBL/GenBank/DDBJ whole genome shotgun (WGS) entry which is preliminary data.</text>
</comment>
<dbReference type="Gene3D" id="3.40.250.10">
    <property type="entry name" value="Rhodanese-like domain"/>
    <property type="match status" value="1"/>
</dbReference>
<dbReference type="GO" id="GO:0016740">
    <property type="term" value="F:transferase activity"/>
    <property type="evidence" value="ECO:0007669"/>
    <property type="project" value="UniProtKB-KW"/>
</dbReference>
<dbReference type="PANTHER" id="PTHR43031">
    <property type="entry name" value="FAD-DEPENDENT OXIDOREDUCTASE"/>
    <property type="match status" value="1"/>
</dbReference>
<dbReference type="PROSITE" id="PS50206">
    <property type="entry name" value="RHODANESE_3"/>
    <property type="match status" value="1"/>
</dbReference>
<evidence type="ECO:0000259" key="2">
    <source>
        <dbReference type="PROSITE" id="PS50206"/>
    </source>
</evidence>
<keyword evidence="1" id="KW-0472">Membrane</keyword>
<keyword evidence="3" id="KW-0808">Transferase</keyword>
<gene>
    <name evidence="3" type="ORF">CSB45_10945</name>
</gene>
<dbReference type="InterPro" id="IPR001763">
    <property type="entry name" value="Rhodanese-like_dom"/>
</dbReference>
<dbReference type="Pfam" id="PF00581">
    <property type="entry name" value="Rhodanese"/>
    <property type="match status" value="1"/>
</dbReference>
<dbReference type="CDD" id="cd00158">
    <property type="entry name" value="RHOD"/>
    <property type="match status" value="1"/>
</dbReference>
<accession>A0A2G6E3I3</accession>
<dbReference type="InterPro" id="IPR050229">
    <property type="entry name" value="GlpE_sulfurtransferase"/>
</dbReference>
<sequence>MSLTKTLECRLKRGRIMSIVILLVVIAVVGLFVLFVWREKPQEFSGASSARVKRSHRPAHLSPQEAYALIQEQQGNADFVILDVRTATEFKHAFIENAVNLDFYSADFQNELKGLDPQKAYLIYCRSGKRSAKAQQLMQKLGFVETYNMTQGINGWSRQRLPLAQ</sequence>
<dbReference type="SMART" id="SM00450">
    <property type="entry name" value="RHOD"/>
    <property type="match status" value="1"/>
</dbReference>
<feature type="transmembrane region" description="Helical" evidence="1">
    <location>
        <begin position="16"/>
        <end position="37"/>
    </location>
</feature>
<dbReference type="AlphaFoldDB" id="A0A2G6E3I3"/>
<reference evidence="3 4" key="1">
    <citation type="submission" date="2017-10" db="EMBL/GenBank/DDBJ databases">
        <title>Novel microbial diversity and functional potential in the marine mammal oral microbiome.</title>
        <authorList>
            <person name="Dudek N.K."/>
            <person name="Sun C.L."/>
            <person name="Burstein D."/>
            <person name="Kantor R.S."/>
            <person name="Aliaga Goltsman D.S."/>
            <person name="Bik E.M."/>
            <person name="Thomas B.C."/>
            <person name="Banfield J.F."/>
            <person name="Relman D.A."/>
        </authorList>
    </citation>
    <scope>NUCLEOTIDE SEQUENCE [LARGE SCALE GENOMIC DNA]</scope>
    <source>
        <strain evidence="3">DOLZORAL124_49_17</strain>
    </source>
</reference>
<organism evidence="3 4">
    <name type="scientific">candidate division KSB3 bacterium</name>
    <dbReference type="NCBI Taxonomy" id="2044937"/>
    <lineage>
        <taxon>Bacteria</taxon>
        <taxon>candidate division KSB3</taxon>
    </lineage>
</organism>
<name>A0A2G6E3I3_9BACT</name>